<comment type="similarity">
    <text evidence="1 4">Belongs to the universal ribosomal protein uL23 family.</text>
</comment>
<dbReference type="HAMAP" id="MF_01369_B">
    <property type="entry name" value="Ribosomal_uL23_B"/>
    <property type="match status" value="1"/>
</dbReference>
<reference evidence="5 6" key="1">
    <citation type="submission" date="2016-05" db="EMBL/GenBank/DDBJ databases">
        <title>Chromosome and linear plasmid sequence of a 2015 human isolate of tick-borne relapsing fever spirochete, Borrelia turicatae.</title>
        <authorList>
            <person name="Kingry L.C."/>
            <person name="Dhwani B."/>
            <person name="Replogle A."/>
            <person name="Sexton C."/>
            <person name="Rowe L."/>
            <person name="Stermole B.M."/>
            <person name="Christensen A.M."/>
            <person name="Schriefer M.E."/>
        </authorList>
    </citation>
    <scope>NUCLEOTIDE SEQUENCE [LARGE SCALE GENOMIC DNA]</scope>
    <source>
        <strain evidence="5 6">BTE5EL</strain>
    </source>
</reference>
<keyword evidence="4" id="KW-0699">rRNA-binding</keyword>
<evidence type="ECO:0000256" key="3">
    <source>
        <dbReference type="ARBA" id="ARBA00023274"/>
    </source>
</evidence>
<evidence type="ECO:0000256" key="2">
    <source>
        <dbReference type="ARBA" id="ARBA00022980"/>
    </source>
</evidence>
<evidence type="ECO:0000256" key="4">
    <source>
        <dbReference type="HAMAP-Rule" id="MF_01369"/>
    </source>
</evidence>
<keyword evidence="2 4" id="KW-0689">Ribosomal protein</keyword>
<dbReference type="RefSeq" id="WP_011772427.1">
    <property type="nucleotide sequence ID" value="NZ_CP015629.1"/>
</dbReference>
<dbReference type="OMA" id="DHRAAKP"/>
<dbReference type="GO" id="GO:0019843">
    <property type="term" value="F:rRNA binding"/>
    <property type="evidence" value="ECO:0007669"/>
    <property type="project" value="UniProtKB-UniRule"/>
</dbReference>
<dbReference type="InterPro" id="IPR012677">
    <property type="entry name" value="Nucleotide-bd_a/b_plait_sf"/>
</dbReference>
<dbReference type="GO" id="GO:1990904">
    <property type="term" value="C:ribonucleoprotein complex"/>
    <property type="evidence" value="ECO:0007669"/>
    <property type="project" value="UniProtKB-KW"/>
</dbReference>
<name>A0A172XBR8_BORTU</name>
<comment type="subunit">
    <text evidence="4">Part of the 50S ribosomal subunit. Contacts protein L29, and trigger factor when it is bound to the ribosome.</text>
</comment>
<gene>
    <name evidence="4" type="primary">rplW</name>
    <name evidence="5" type="ORF">A7978_02400</name>
</gene>
<sequence>MKAYDIIISPMLTEKTNIQRENMNVYAFKVRKQANKKEIGAAIKELFNVTPISCNLLNVKSKVKMVVSRKGYPIGKGKTSSWKKAYVYLKKEDKIDIF</sequence>
<dbReference type="InterPro" id="IPR012678">
    <property type="entry name" value="Ribosomal_uL23/eL15/eS24_sf"/>
</dbReference>
<organism evidence="5 6">
    <name type="scientific">Borrelia turicatae</name>
    <dbReference type="NCBI Taxonomy" id="142"/>
    <lineage>
        <taxon>Bacteria</taxon>
        <taxon>Pseudomonadati</taxon>
        <taxon>Spirochaetota</taxon>
        <taxon>Spirochaetia</taxon>
        <taxon>Spirochaetales</taxon>
        <taxon>Borreliaceae</taxon>
        <taxon>Borrelia</taxon>
    </lineage>
</organism>
<dbReference type="GO" id="GO:0003735">
    <property type="term" value="F:structural constituent of ribosome"/>
    <property type="evidence" value="ECO:0007669"/>
    <property type="project" value="InterPro"/>
</dbReference>
<dbReference type="GO" id="GO:0006412">
    <property type="term" value="P:translation"/>
    <property type="evidence" value="ECO:0007669"/>
    <property type="project" value="UniProtKB-UniRule"/>
</dbReference>
<comment type="function">
    <text evidence="4">One of the early assembly proteins it binds 23S rRNA. One of the proteins that surrounds the polypeptide exit tunnel on the outside of the ribosome. Forms the main docking site for trigger factor binding to the ribosome.</text>
</comment>
<dbReference type="Proteomes" id="UP000264231">
    <property type="component" value="Chromosome"/>
</dbReference>
<dbReference type="GO" id="GO:0005840">
    <property type="term" value="C:ribosome"/>
    <property type="evidence" value="ECO:0007669"/>
    <property type="project" value="UniProtKB-KW"/>
</dbReference>
<evidence type="ECO:0000313" key="5">
    <source>
        <dbReference type="EMBL" id="ANF33947.1"/>
    </source>
</evidence>
<evidence type="ECO:0000313" key="6">
    <source>
        <dbReference type="Proteomes" id="UP000264231"/>
    </source>
</evidence>
<dbReference type="Gene3D" id="3.30.70.330">
    <property type="match status" value="1"/>
</dbReference>
<dbReference type="SUPFAM" id="SSF54189">
    <property type="entry name" value="Ribosomal proteins S24e, L23 and L15e"/>
    <property type="match status" value="1"/>
</dbReference>
<keyword evidence="3 4" id="KW-0687">Ribonucleoprotein</keyword>
<dbReference type="EMBL" id="CP015629">
    <property type="protein sequence ID" value="ANF33947.1"/>
    <property type="molecule type" value="Genomic_DNA"/>
</dbReference>
<dbReference type="AlphaFoldDB" id="A0A172XBR8"/>
<proteinExistence type="inferred from homology"/>
<dbReference type="Pfam" id="PF00276">
    <property type="entry name" value="Ribosomal_L23"/>
    <property type="match status" value="1"/>
</dbReference>
<evidence type="ECO:0000256" key="1">
    <source>
        <dbReference type="ARBA" id="ARBA00006700"/>
    </source>
</evidence>
<keyword evidence="4" id="KW-0694">RNA-binding</keyword>
<dbReference type="InterPro" id="IPR013025">
    <property type="entry name" value="Ribosomal_uL23-like"/>
</dbReference>
<dbReference type="NCBIfam" id="NF004363">
    <property type="entry name" value="PRK05738.2-4"/>
    <property type="match status" value="1"/>
</dbReference>
<accession>A0A172XBR8</accession>
<protein>
    <recommendedName>
        <fullName evidence="4">Large ribosomal subunit protein uL23</fullName>
    </recommendedName>
</protein>